<keyword evidence="1" id="KW-0472">Membrane</keyword>
<evidence type="ECO:0008006" key="4">
    <source>
        <dbReference type="Google" id="ProtNLM"/>
    </source>
</evidence>
<proteinExistence type="predicted"/>
<evidence type="ECO:0000256" key="1">
    <source>
        <dbReference type="SAM" id="Phobius"/>
    </source>
</evidence>
<name>A0A3M7SGD8_BRAPC</name>
<gene>
    <name evidence="2" type="ORF">BpHYR1_045521</name>
</gene>
<evidence type="ECO:0000313" key="3">
    <source>
        <dbReference type="Proteomes" id="UP000276133"/>
    </source>
</evidence>
<keyword evidence="1" id="KW-0812">Transmembrane</keyword>
<organism evidence="2 3">
    <name type="scientific">Brachionus plicatilis</name>
    <name type="common">Marine rotifer</name>
    <name type="synonym">Brachionus muelleri</name>
    <dbReference type="NCBI Taxonomy" id="10195"/>
    <lineage>
        <taxon>Eukaryota</taxon>
        <taxon>Metazoa</taxon>
        <taxon>Spiralia</taxon>
        <taxon>Gnathifera</taxon>
        <taxon>Rotifera</taxon>
        <taxon>Eurotatoria</taxon>
        <taxon>Monogononta</taxon>
        <taxon>Pseudotrocha</taxon>
        <taxon>Ploima</taxon>
        <taxon>Brachionidae</taxon>
        <taxon>Brachionus</taxon>
    </lineage>
</organism>
<protein>
    <recommendedName>
        <fullName evidence="4">Transmembrane protein</fullName>
    </recommendedName>
</protein>
<reference evidence="2 3" key="1">
    <citation type="journal article" date="2018" name="Sci. Rep.">
        <title>Genomic signatures of local adaptation to the degree of environmental predictability in rotifers.</title>
        <authorList>
            <person name="Franch-Gras L."/>
            <person name="Hahn C."/>
            <person name="Garcia-Roger E.M."/>
            <person name="Carmona M.J."/>
            <person name="Serra M."/>
            <person name="Gomez A."/>
        </authorList>
    </citation>
    <scope>NUCLEOTIDE SEQUENCE [LARGE SCALE GENOMIC DNA]</scope>
    <source>
        <strain evidence="2">HYR1</strain>
    </source>
</reference>
<dbReference type="AlphaFoldDB" id="A0A3M7SGD8"/>
<keyword evidence="1" id="KW-1133">Transmembrane helix</keyword>
<comment type="caution">
    <text evidence="2">The sequence shown here is derived from an EMBL/GenBank/DDBJ whole genome shotgun (WGS) entry which is preliminary data.</text>
</comment>
<sequence>MKIRQQQQRKKKKKKITTNLIRTLEHIKQSIEYLTRLKTPLKLCYSLSNKIYLYLLLSLIIFQFCLLLILLKNVRVLWRHAGLEHTKQNHSLTVYIIKHSLFSETLTIGTIDSTNTVVTIYQLFPQVKIQHQQKPASKVSSSKTPITGTSGSINIVEMTGTSFPKLLQTAHNYTQIIFSKNFAKKKSYLAHSSYVL</sequence>
<feature type="transmembrane region" description="Helical" evidence="1">
    <location>
        <begin position="51"/>
        <end position="71"/>
    </location>
</feature>
<evidence type="ECO:0000313" key="2">
    <source>
        <dbReference type="EMBL" id="RNA34779.1"/>
    </source>
</evidence>
<dbReference type="EMBL" id="REGN01001418">
    <property type="protein sequence ID" value="RNA34779.1"/>
    <property type="molecule type" value="Genomic_DNA"/>
</dbReference>
<dbReference type="Proteomes" id="UP000276133">
    <property type="component" value="Unassembled WGS sequence"/>
</dbReference>
<accession>A0A3M7SGD8</accession>
<keyword evidence="3" id="KW-1185">Reference proteome</keyword>